<dbReference type="AlphaFoldDB" id="A0AAV2TF89"/>
<feature type="region of interest" description="Disordered" evidence="1">
    <location>
        <begin position="55"/>
        <end position="108"/>
    </location>
</feature>
<protein>
    <submittedName>
        <fullName evidence="2">Uncharacterized protein</fullName>
    </submittedName>
</protein>
<reference evidence="2" key="1">
    <citation type="submission" date="2024-06" db="EMBL/GenBank/DDBJ databases">
        <authorList>
            <person name="Liu X."/>
            <person name="Lenzi L."/>
            <person name="Haldenby T S."/>
            <person name="Uol C."/>
        </authorList>
    </citation>
    <scope>NUCLEOTIDE SEQUENCE</scope>
</reference>
<feature type="compositionally biased region" description="Basic and acidic residues" evidence="1">
    <location>
        <begin position="69"/>
        <end position="79"/>
    </location>
</feature>
<comment type="caution">
    <text evidence="2">The sequence shown here is derived from an EMBL/GenBank/DDBJ whole genome shotgun (WGS) entry which is preliminary data.</text>
</comment>
<organism evidence="2 3">
    <name type="scientific">Calicophoron daubneyi</name>
    <name type="common">Rumen fluke</name>
    <name type="synonym">Paramphistomum daubneyi</name>
    <dbReference type="NCBI Taxonomy" id="300641"/>
    <lineage>
        <taxon>Eukaryota</taxon>
        <taxon>Metazoa</taxon>
        <taxon>Spiralia</taxon>
        <taxon>Lophotrochozoa</taxon>
        <taxon>Platyhelminthes</taxon>
        <taxon>Trematoda</taxon>
        <taxon>Digenea</taxon>
        <taxon>Plagiorchiida</taxon>
        <taxon>Pronocephalata</taxon>
        <taxon>Paramphistomoidea</taxon>
        <taxon>Paramphistomidae</taxon>
        <taxon>Calicophoron</taxon>
    </lineage>
</organism>
<dbReference type="EMBL" id="CAXLJL010000234">
    <property type="protein sequence ID" value="CAL5134942.1"/>
    <property type="molecule type" value="Genomic_DNA"/>
</dbReference>
<accession>A0AAV2TF89</accession>
<sequence length="206" mass="23007">MDGAAWIGSAGGTTGGGVVDSVQADDFSGNAGQVEMNAHPELFVVLRSPEHETERFLQKKTSRAQNRYQGERRTEEAERLPQTLRAKKEDQRRQRRLREYTGRKSVAAQKLSDGGDKRCLNHPTEHPVAGLSRAGDLAHMDKTSRLCILAKLRVTAVVWGMFRAPDKAAPSLPQGFLVSGFSQRIRPILEARCQFARRHLRPFHPV</sequence>
<name>A0AAV2TF89_CALDB</name>
<evidence type="ECO:0000313" key="3">
    <source>
        <dbReference type="Proteomes" id="UP001497525"/>
    </source>
</evidence>
<proteinExistence type="predicted"/>
<evidence type="ECO:0000256" key="1">
    <source>
        <dbReference type="SAM" id="MobiDB-lite"/>
    </source>
</evidence>
<gene>
    <name evidence="2" type="ORF">CDAUBV1_LOCUS9033</name>
</gene>
<dbReference type="Proteomes" id="UP001497525">
    <property type="component" value="Unassembled WGS sequence"/>
</dbReference>
<evidence type="ECO:0000313" key="2">
    <source>
        <dbReference type="EMBL" id="CAL5134942.1"/>
    </source>
</evidence>
<feature type="compositionally biased region" description="Basic and acidic residues" evidence="1">
    <location>
        <begin position="86"/>
        <end position="102"/>
    </location>
</feature>